<evidence type="ECO:0000259" key="4">
    <source>
        <dbReference type="PROSITE" id="PS50949"/>
    </source>
</evidence>
<feature type="domain" description="HTH gntR-type" evidence="4">
    <location>
        <begin position="2"/>
        <end position="72"/>
    </location>
</feature>
<evidence type="ECO:0000313" key="5">
    <source>
        <dbReference type="EMBL" id="GAA1538827.1"/>
    </source>
</evidence>
<organism evidence="5 6">
    <name type="scientific">Kribbella lupini</name>
    <dbReference type="NCBI Taxonomy" id="291602"/>
    <lineage>
        <taxon>Bacteria</taxon>
        <taxon>Bacillati</taxon>
        <taxon>Actinomycetota</taxon>
        <taxon>Actinomycetes</taxon>
        <taxon>Propionibacteriales</taxon>
        <taxon>Kribbellaceae</taxon>
        <taxon>Kribbella</taxon>
    </lineage>
</organism>
<dbReference type="InterPro" id="IPR050679">
    <property type="entry name" value="Bact_HTH_transcr_reg"/>
</dbReference>
<protein>
    <submittedName>
        <fullName evidence="5">Phosphonate metabolism transcriptional regulator PhnF</fullName>
    </submittedName>
</protein>
<sequence length="244" mass="27159">MPSSLPGKAAEIRALLLSLIDTLPQGAALPAERELAVRWNVARMTLRRAVDELVIEELLVRRHGSGTYTTRPKVAKWLGMTGFSEDIRRRGMTPGSRTLDFRREKASRTSARRLRIPVGDPVLTFTRLRLADDLPMVVEHTTVPGSYVPGLEAEDLDGSLYEVLAARYGIELVSGTSRLEPVLPDAKTAGWLDISTTQPCLASYGISLDRRERVFEYTSAVYRGDRYAFTAELRMTPTVRARGL</sequence>
<dbReference type="SMART" id="SM00345">
    <property type="entry name" value="HTH_GNTR"/>
    <property type="match status" value="1"/>
</dbReference>
<accession>A0ABN2BDG1</accession>
<evidence type="ECO:0000256" key="3">
    <source>
        <dbReference type="ARBA" id="ARBA00023163"/>
    </source>
</evidence>
<dbReference type="Proteomes" id="UP001500363">
    <property type="component" value="Unassembled WGS sequence"/>
</dbReference>
<comment type="caution">
    <text evidence="5">The sequence shown here is derived from an EMBL/GenBank/DDBJ whole genome shotgun (WGS) entry which is preliminary data.</text>
</comment>
<keyword evidence="2" id="KW-0238">DNA-binding</keyword>
<dbReference type="SUPFAM" id="SSF64288">
    <property type="entry name" value="Chorismate lyase-like"/>
    <property type="match status" value="1"/>
</dbReference>
<keyword evidence="3" id="KW-0804">Transcription</keyword>
<dbReference type="Gene3D" id="1.10.10.10">
    <property type="entry name" value="Winged helix-like DNA-binding domain superfamily/Winged helix DNA-binding domain"/>
    <property type="match status" value="1"/>
</dbReference>
<evidence type="ECO:0000313" key="6">
    <source>
        <dbReference type="Proteomes" id="UP001500363"/>
    </source>
</evidence>
<dbReference type="Pfam" id="PF00392">
    <property type="entry name" value="GntR"/>
    <property type="match status" value="1"/>
</dbReference>
<keyword evidence="1" id="KW-0805">Transcription regulation</keyword>
<dbReference type="Pfam" id="PF07702">
    <property type="entry name" value="UTRA"/>
    <property type="match status" value="1"/>
</dbReference>
<dbReference type="InterPro" id="IPR011663">
    <property type="entry name" value="UTRA"/>
</dbReference>
<dbReference type="PRINTS" id="PR00035">
    <property type="entry name" value="HTHGNTR"/>
</dbReference>
<dbReference type="Gene3D" id="3.40.1410.10">
    <property type="entry name" value="Chorismate lyase-like"/>
    <property type="match status" value="1"/>
</dbReference>
<dbReference type="RefSeq" id="WP_344177457.1">
    <property type="nucleotide sequence ID" value="NZ_BAAANC010000002.1"/>
</dbReference>
<dbReference type="CDD" id="cd07377">
    <property type="entry name" value="WHTH_GntR"/>
    <property type="match status" value="1"/>
</dbReference>
<evidence type="ECO:0000256" key="1">
    <source>
        <dbReference type="ARBA" id="ARBA00023015"/>
    </source>
</evidence>
<dbReference type="SUPFAM" id="SSF46785">
    <property type="entry name" value="Winged helix' DNA-binding domain"/>
    <property type="match status" value="1"/>
</dbReference>
<dbReference type="InterPro" id="IPR000524">
    <property type="entry name" value="Tscrpt_reg_HTH_GntR"/>
</dbReference>
<evidence type="ECO:0000256" key="2">
    <source>
        <dbReference type="ARBA" id="ARBA00023125"/>
    </source>
</evidence>
<dbReference type="EMBL" id="BAAANC010000002">
    <property type="protein sequence ID" value="GAA1538827.1"/>
    <property type="molecule type" value="Genomic_DNA"/>
</dbReference>
<dbReference type="InterPro" id="IPR036388">
    <property type="entry name" value="WH-like_DNA-bd_sf"/>
</dbReference>
<name>A0ABN2BDG1_9ACTN</name>
<dbReference type="InterPro" id="IPR036390">
    <property type="entry name" value="WH_DNA-bd_sf"/>
</dbReference>
<reference evidence="5 6" key="1">
    <citation type="journal article" date="2019" name="Int. J. Syst. Evol. Microbiol.">
        <title>The Global Catalogue of Microorganisms (GCM) 10K type strain sequencing project: providing services to taxonomists for standard genome sequencing and annotation.</title>
        <authorList>
            <consortium name="The Broad Institute Genomics Platform"/>
            <consortium name="The Broad Institute Genome Sequencing Center for Infectious Disease"/>
            <person name="Wu L."/>
            <person name="Ma J."/>
        </authorList>
    </citation>
    <scope>NUCLEOTIDE SEQUENCE [LARGE SCALE GENOMIC DNA]</scope>
    <source>
        <strain evidence="5 6">JCM 14303</strain>
    </source>
</reference>
<dbReference type="PANTHER" id="PTHR44846:SF1">
    <property type="entry name" value="MANNOSYL-D-GLYCERATE TRANSPORT_METABOLISM SYSTEM REPRESSOR MNGR-RELATED"/>
    <property type="match status" value="1"/>
</dbReference>
<dbReference type="SMART" id="SM00866">
    <property type="entry name" value="UTRA"/>
    <property type="match status" value="1"/>
</dbReference>
<dbReference type="PROSITE" id="PS50949">
    <property type="entry name" value="HTH_GNTR"/>
    <property type="match status" value="1"/>
</dbReference>
<gene>
    <name evidence="5" type="primary">phnF</name>
    <name evidence="5" type="ORF">GCM10009741_46950</name>
</gene>
<proteinExistence type="predicted"/>
<keyword evidence="6" id="KW-1185">Reference proteome</keyword>
<dbReference type="PANTHER" id="PTHR44846">
    <property type="entry name" value="MANNOSYL-D-GLYCERATE TRANSPORT/METABOLISM SYSTEM REPRESSOR MNGR-RELATED"/>
    <property type="match status" value="1"/>
</dbReference>
<dbReference type="InterPro" id="IPR028978">
    <property type="entry name" value="Chorismate_lyase_/UTRA_dom_sf"/>
</dbReference>